<feature type="region of interest" description="Disordered" evidence="1">
    <location>
        <begin position="1"/>
        <end position="53"/>
    </location>
</feature>
<evidence type="ECO:0000313" key="2">
    <source>
        <dbReference type="EMBL" id="EME48067.1"/>
    </source>
</evidence>
<evidence type="ECO:0000256" key="1">
    <source>
        <dbReference type="SAM" id="MobiDB-lite"/>
    </source>
</evidence>
<sequence>MKHNEQEVPPKRERTEPPSVESETGETSRSKQISPLTHPAAHKRAKLTGERPTTTLSLYSVQFPDQDMSREEYEKCPTQIRERFAEIYQLRAAGFDDKELSPICERLQHWSKVQEWCPINKPTVLVGTTGRANHP</sequence>
<evidence type="ECO:0000313" key="3">
    <source>
        <dbReference type="Proteomes" id="UP000016933"/>
    </source>
</evidence>
<dbReference type="Proteomes" id="UP000016933">
    <property type="component" value="Unassembled WGS sequence"/>
</dbReference>
<gene>
    <name evidence="2" type="ORF">DOTSEDRAFT_32394</name>
</gene>
<dbReference type="AlphaFoldDB" id="N1PXC2"/>
<keyword evidence="3" id="KW-1185">Reference proteome</keyword>
<feature type="compositionally biased region" description="Polar residues" evidence="1">
    <location>
        <begin position="21"/>
        <end position="35"/>
    </location>
</feature>
<name>N1PXC2_DOTSN</name>
<protein>
    <submittedName>
        <fullName evidence="2">Uncharacterized protein</fullName>
    </submittedName>
</protein>
<organism evidence="2 3">
    <name type="scientific">Dothistroma septosporum (strain NZE10 / CBS 128990)</name>
    <name type="common">Red band needle blight fungus</name>
    <name type="synonym">Mycosphaerella pini</name>
    <dbReference type="NCBI Taxonomy" id="675120"/>
    <lineage>
        <taxon>Eukaryota</taxon>
        <taxon>Fungi</taxon>
        <taxon>Dikarya</taxon>
        <taxon>Ascomycota</taxon>
        <taxon>Pezizomycotina</taxon>
        <taxon>Dothideomycetes</taxon>
        <taxon>Dothideomycetidae</taxon>
        <taxon>Mycosphaerellales</taxon>
        <taxon>Mycosphaerellaceae</taxon>
        <taxon>Dothistroma</taxon>
    </lineage>
</organism>
<reference evidence="2 3" key="2">
    <citation type="journal article" date="2012" name="PLoS Pathog.">
        <title>Diverse lifestyles and strategies of plant pathogenesis encoded in the genomes of eighteen Dothideomycetes fungi.</title>
        <authorList>
            <person name="Ohm R.A."/>
            <person name="Feau N."/>
            <person name="Henrissat B."/>
            <person name="Schoch C.L."/>
            <person name="Horwitz B.A."/>
            <person name="Barry K.W."/>
            <person name="Condon B.J."/>
            <person name="Copeland A.C."/>
            <person name="Dhillon B."/>
            <person name="Glaser F."/>
            <person name="Hesse C.N."/>
            <person name="Kosti I."/>
            <person name="LaButti K."/>
            <person name="Lindquist E.A."/>
            <person name="Lucas S."/>
            <person name="Salamov A.A."/>
            <person name="Bradshaw R.E."/>
            <person name="Ciuffetti L."/>
            <person name="Hamelin R.C."/>
            <person name="Kema G.H.J."/>
            <person name="Lawrence C."/>
            <person name="Scott J.A."/>
            <person name="Spatafora J.W."/>
            <person name="Turgeon B.G."/>
            <person name="de Wit P.J.G.M."/>
            <person name="Zhong S."/>
            <person name="Goodwin S.B."/>
            <person name="Grigoriev I.V."/>
        </authorList>
    </citation>
    <scope>NUCLEOTIDE SEQUENCE [LARGE SCALE GENOMIC DNA]</scope>
    <source>
        <strain evidence="3">NZE10 / CBS 128990</strain>
    </source>
</reference>
<reference evidence="3" key="1">
    <citation type="journal article" date="2012" name="PLoS Genet.">
        <title>The genomes of the fungal plant pathogens Cladosporium fulvum and Dothistroma septosporum reveal adaptation to different hosts and lifestyles but also signatures of common ancestry.</title>
        <authorList>
            <person name="de Wit P.J.G.M."/>
            <person name="van der Burgt A."/>
            <person name="Oekmen B."/>
            <person name="Stergiopoulos I."/>
            <person name="Abd-Elsalam K.A."/>
            <person name="Aerts A.L."/>
            <person name="Bahkali A.H."/>
            <person name="Beenen H.G."/>
            <person name="Chettri P."/>
            <person name="Cox M.P."/>
            <person name="Datema E."/>
            <person name="de Vries R.P."/>
            <person name="Dhillon B."/>
            <person name="Ganley A.R."/>
            <person name="Griffiths S.A."/>
            <person name="Guo Y."/>
            <person name="Hamelin R.C."/>
            <person name="Henrissat B."/>
            <person name="Kabir M.S."/>
            <person name="Jashni M.K."/>
            <person name="Kema G."/>
            <person name="Klaubauf S."/>
            <person name="Lapidus A."/>
            <person name="Levasseur A."/>
            <person name="Lindquist E."/>
            <person name="Mehrabi R."/>
            <person name="Ohm R.A."/>
            <person name="Owen T.J."/>
            <person name="Salamov A."/>
            <person name="Schwelm A."/>
            <person name="Schijlen E."/>
            <person name="Sun H."/>
            <person name="van den Burg H.A."/>
            <person name="van Ham R.C.H.J."/>
            <person name="Zhang S."/>
            <person name="Goodwin S.B."/>
            <person name="Grigoriev I.V."/>
            <person name="Collemare J."/>
            <person name="Bradshaw R.E."/>
        </authorList>
    </citation>
    <scope>NUCLEOTIDE SEQUENCE [LARGE SCALE GENOMIC DNA]</scope>
    <source>
        <strain evidence="3">NZE10 / CBS 128990</strain>
    </source>
</reference>
<accession>N1PXC2</accession>
<feature type="compositionally biased region" description="Basic and acidic residues" evidence="1">
    <location>
        <begin position="1"/>
        <end position="16"/>
    </location>
</feature>
<dbReference type="HOGENOM" id="CLU_1885709_0_0_1"/>
<dbReference type="EMBL" id="KB446536">
    <property type="protein sequence ID" value="EME48067.1"/>
    <property type="molecule type" value="Genomic_DNA"/>
</dbReference>
<proteinExistence type="predicted"/>